<evidence type="ECO:0000313" key="3">
    <source>
        <dbReference type="Proteomes" id="UP001244341"/>
    </source>
</evidence>
<evidence type="ECO:0000313" key="2">
    <source>
        <dbReference type="EMBL" id="WIA14120.1"/>
    </source>
</evidence>
<dbReference type="EMBL" id="CP126212">
    <property type="protein sequence ID" value="WIA14120.1"/>
    <property type="molecule type" value="Genomic_DNA"/>
</dbReference>
<organism evidence="2 3">
    <name type="scientific">Tetradesmus obliquus</name>
    <name type="common">Green alga</name>
    <name type="synonym">Acutodesmus obliquus</name>
    <dbReference type="NCBI Taxonomy" id="3088"/>
    <lineage>
        <taxon>Eukaryota</taxon>
        <taxon>Viridiplantae</taxon>
        <taxon>Chlorophyta</taxon>
        <taxon>core chlorophytes</taxon>
        <taxon>Chlorophyceae</taxon>
        <taxon>CS clade</taxon>
        <taxon>Sphaeropleales</taxon>
        <taxon>Scenedesmaceae</taxon>
        <taxon>Tetradesmus</taxon>
    </lineage>
</organism>
<reference evidence="2 3" key="1">
    <citation type="submission" date="2023-05" db="EMBL/GenBank/DDBJ databases">
        <title>A 100% complete, gapless, phased diploid assembly of the Scenedesmus obliquus UTEX 3031 genome.</title>
        <authorList>
            <person name="Biondi T.C."/>
            <person name="Hanschen E.R."/>
            <person name="Kwon T."/>
            <person name="Eng W."/>
            <person name="Kruse C.P.S."/>
            <person name="Koehler S.I."/>
            <person name="Kunde Y."/>
            <person name="Gleasner C.D."/>
            <person name="You Mak K.T."/>
            <person name="Polle J."/>
            <person name="Hovde B.T."/>
            <person name="Starkenburg S.R."/>
        </authorList>
    </citation>
    <scope>NUCLEOTIDE SEQUENCE [LARGE SCALE GENOMIC DNA]</scope>
    <source>
        <strain evidence="2 3">DOE0152z</strain>
    </source>
</reference>
<feature type="chain" id="PRO_5046173326" evidence="1">
    <location>
        <begin position="47"/>
        <end position="154"/>
    </location>
</feature>
<gene>
    <name evidence="2" type="ORF">OEZ85_002664</name>
</gene>
<feature type="signal peptide" evidence="1">
    <location>
        <begin position="1"/>
        <end position="46"/>
    </location>
</feature>
<keyword evidence="3" id="KW-1185">Reference proteome</keyword>
<accession>A0ABY8TYS6</accession>
<protein>
    <submittedName>
        <fullName evidence="2">Uncharacterized protein</fullName>
    </submittedName>
</protein>
<keyword evidence="1" id="KW-0732">Signal</keyword>
<name>A0ABY8TYS6_TETOB</name>
<sequence>MHLHAITLSPHTAGFAHGWDGVCWGSPAWGVLACLQLLLLTEQYLADNPPPIELQDDTFNFNSPPGGVISRTINVLGNDLPAGGLRLLSEERVGGNWVRLTVDSTGSFLIYTLSTDNFAPTTITDKFRYVATPKGVEVAEYRAYVTINTVITSK</sequence>
<proteinExistence type="predicted"/>
<dbReference type="Proteomes" id="UP001244341">
    <property type="component" value="Chromosome 5b"/>
</dbReference>
<evidence type="ECO:0000256" key="1">
    <source>
        <dbReference type="SAM" id="SignalP"/>
    </source>
</evidence>